<dbReference type="InterPro" id="IPR050743">
    <property type="entry name" value="2-oxoacid_DH_E2_comp"/>
</dbReference>
<feature type="compositionally biased region" description="Low complexity" evidence="11">
    <location>
        <begin position="127"/>
        <end position="147"/>
    </location>
</feature>
<dbReference type="PROSITE" id="PS50968">
    <property type="entry name" value="BIOTINYL_LIPOYL"/>
    <property type="match status" value="1"/>
</dbReference>
<dbReference type="InterPro" id="IPR036625">
    <property type="entry name" value="E3-bd_dom_sf"/>
</dbReference>
<dbReference type="InterPro" id="IPR003016">
    <property type="entry name" value="2-oxoA_DH_lipoyl-BS"/>
</dbReference>
<dbReference type="AlphaFoldDB" id="W8KJ71"/>
<comment type="catalytic activity">
    <reaction evidence="9">
        <text>N(6)-[(R)-dihydrolipoyl]-L-lysyl-[protein] + acetyl-CoA = N(6)-[(R)-S(8)-acetyldihydrolipoyl]-L-lysyl-[protein] + CoA</text>
        <dbReference type="Rhea" id="RHEA:17017"/>
        <dbReference type="Rhea" id="RHEA-COMP:10475"/>
        <dbReference type="Rhea" id="RHEA-COMP:10478"/>
        <dbReference type="ChEBI" id="CHEBI:57287"/>
        <dbReference type="ChEBI" id="CHEBI:57288"/>
        <dbReference type="ChEBI" id="CHEBI:83100"/>
        <dbReference type="ChEBI" id="CHEBI:83111"/>
        <dbReference type="EC" id="2.3.1.12"/>
    </reaction>
</comment>
<dbReference type="Gene3D" id="3.30.559.10">
    <property type="entry name" value="Chloramphenicol acetyltransferase-like domain"/>
    <property type="match status" value="1"/>
</dbReference>
<dbReference type="SUPFAM" id="SSF47005">
    <property type="entry name" value="Peripheral subunit-binding domain of 2-oxo acid dehydrogenase complex"/>
    <property type="match status" value="1"/>
</dbReference>
<sequence>MGNVVEVKVPDIGDFKDVEIIEVLVSEGDRVEPEDSLITLESDKASMDIPSPQGGIVKGVKLKAGERVSEGTPILDLEVENASGDGDADSTAKEDTATTSGKDEHKESAQGTGKEAGPARSDDTQRGAEQASGSSAASTGPRPSPTAGLVNEEGFRKAHASPAVRRFARELGVDLGRLEGSGRKGRILKEDVQAFVKRSLSQGASSGLGVPPAPEIDFSRFGQVETQALTKINRLTGEYLHRNWVTIPHVTQFDEADITELDGFRRSLVDEYKDKGVKITFLVFLMKAVVSALKEFPRVNSSLDAAGENLIVKKYYHLGIAVDTPDGLVVPVVRDVDRKSLVELARELAEISEKARKRRLKSKDMEGGCLTITSLGGIGGTHFTPIVNAPEVAILGVSKARMQPVWDGKAFNPRLVLPLSLSYDHRVIDGALGARFTSYLSGLLSDMRRMLL</sequence>
<comment type="function">
    <text evidence="8">The pyruvate dehydrogenase complex catalyzes the overall conversion of pyruvate to acetyl-CoA and CO(2). It contains multiple copies of three enzymatic components: pyruvate dehydrogenase (E1), dihydrolipoamide acetyltransferase (E2) and lipoamide dehydrogenase (E3).</text>
</comment>
<keyword evidence="5" id="KW-0677">Repeat</keyword>
<dbReference type="PANTHER" id="PTHR43178">
    <property type="entry name" value="DIHYDROLIPOAMIDE ACETYLTRANSFERASE COMPONENT OF PYRUVATE DEHYDROGENASE COMPLEX"/>
    <property type="match status" value="1"/>
</dbReference>
<organism evidence="14 15">
    <name type="scientific">Ectothiorhodospira haloalkaliphila</name>
    <dbReference type="NCBI Taxonomy" id="421628"/>
    <lineage>
        <taxon>Bacteria</taxon>
        <taxon>Pseudomonadati</taxon>
        <taxon>Pseudomonadota</taxon>
        <taxon>Gammaproteobacteria</taxon>
        <taxon>Chromatiales</taxon>
        <taxon>Ectothiorhodospiraceae</taxon>
        <taxon>Ectothiorhodospira</taxon>
    </lineage>
</organism>
<dbReference type="Proteomes" id="UP000019442">
    <property type="component" value="Chromosome"/>
</dbReference>
<proteinExistence type="inferred from homology"/>
<evidence type="ECO:0000256" key="2">
    <source>
        <dbReference type="ARBA" id="ARBA00007317"/>
    </source>
</evidence>
<dbReference type="PATRIC" id="fig|1354791.3.peg.2988"/>
<keyword evidence="4 10" id="KW-0808">Transferase</keyword>
<dbReference type="FunFam" id="3.30.559.10:FF:000004">
    <property type="entry name" value="Acetyltransferase component of pyruvate dehydrogenase complex"/>
    <property type="match status" value="1"/>
</dbReference>
<dbReference type="InterPro" id="IPR011053">
    <property type="entry name" value="Single_hybrid_motif"/>
</dbReference>
<dbReference type="GO" id="GO:0006086">
    <property type="term" value="P:pyruvate decarboxylation to acetyl-CoA"/>
    <property type="evidence" value="ECO:0007669"/>
    <property type="project" value="TreeGrafter"/>
</dbReference>
<feature type="domain" description="Lipoyl-binding" evidence="12">
    <location>
        <begin position="4"/>
        <end position="78"/>
    </location>
</feature>
<dbReference type="GO" id="GO:0004742">
    <property type="term" value="F:dihydrolipoyllysine-residue acetyltransferase activity"/>
    <property type="evidence" value="ECO:0007669"/>
    <property type="project" value="UniProtKB-EC"/>
</dbReference>
<dbReference type="GO" id="GO:0031405">
    <property type="term" value="F:lipoic acid binding"/>
    <property type="evidence" value="ECO:0007669"/>
    <property type="project" value="TreeGrafter"/>
</dbReference>
<reference evidence="15" key="2">
    <citation type="submission" date="2014-02" db="EMBL/GenBank/DDBJ databases">
        <title>Draft Genome Sequence of extremely halophilic bacteria Halorhodospira halochloris.</title>
        <authorList>
            <person name="Singh K.S."/>
        </authorList>
    </citation>
    <scope>NUCLEOTIDE SEQUENCE [LARGE SCALE GENOMIC DNA]</scope>
    <source>
        <strain evidence="15">A</strain>
    </source>
</reference>
<dbReference type="Gene3D" id="4.10.320.10">
    <property type="entry name" value="E3-binding domain"/>
    <property type="match status" value="1"/>
</dbReference>
<keyword evidence="15" id="KW-1185">Reference proteome</keyword>
<evidence type="ECO:0000256" key="11">
    <source>
        <dbReference type="SAM" id="MobiDB-lite"/>
    </source>
</evidence>
<accession>W8KJ71</accession>
<evidence type="ECO:0000256" key="10">
    <source>
        <dbReference type="RuleBase" id="RU003423"/>
    </source>
</evidence>
<reference evidence="14 15" key="1">
    <citation type="journal article" date="2014" name="J Genomics">
        <title>Draft Genome Sequence of the Extremely Halophilic Phototrophic Purple Sulfur Bacterium Halorhodospira halochloris.</title>
        <authorList>
            <person name="Singh K.S."/>
            <person name="Kirksey J."/>
            <person name="Hoff W.D."/>
            <person name="Deole R."/>
        </authorList>
    </citation>
    <scope>NUCLEOTIDE SEQUENCE [LARGE SCALE GENOMIC DNA]</scope>
    <source>
        <strain evidence="14 15">A</strain>
    </source>
</reference>
<evidence type="ECO:0000256" key="4">
    <source>
        <dbReference type="ARBA" id="ARBA00022679"/>
    </source>
</evidence>
<dbReference type="HOGENOM" id="CLU_016733_10_0_6"/>
<feature type="domain" description="Peripheral subunit-binding (PSBD)" evidence="13">
    <location>
        <begin position="159"/>
        <end position="196"/>
    </location>
</feature>
<dbReference type="InterPro" id="IPR001078">
    <property type="entry name" value="2-oxoacid_DH_actylTfrase"/>
</dbReference>
<dbReference type="InterPro" id="IPR000089">
    <property type="entry name" value="Biotin_lipoyl"/>
</dbReference>
<evidence type="ECO:0000256" key="8">
    <source>
        <dbReference type="ARBA" id="ARBA00025211"/>
    </source>
</evidence>
<evidence type="ECO:0000256" key="3">
    <source>
        <dbReference type="ARBA" id="ARBA00011484"/>
    </source>
</evidence>
<evidence type="ECO:0000256" key="9">
    <source>
        <dbReference type="ARBA" id="ARBA00048370"/>
    </source>
</evidence>
<keyword evidence="6 10" id="KW-0450">Lipoyl</keyword>
<name>W8KJ71_9GAMM</name>
<dbReference type="RefSeq" id="WP_025282330.1">
    <property type="nucleotide sequence ID" value="NZ_CP007268.1"/>
</dbReference>
<comment type="cofactor">
    <cofactor evidence="1 10">
        <name>(R)-lipoate</name>
        <dbReference type="ChEBI" id="CHEBI:83088"/>
    </cofactor>
</comment>
<dbReference type="GO" id="GO:0005737">
    <property type="term" value="C:cytoplasm"/>
    <property type="evidence" value="ECO:0007669"/>
    <property type="project" value="TreeGrafter"/>
</dbReference>
<evidence type="ECO:0000256" key="5">
    <source>
        <dbReference type="ARBA" id="ARBA00022737"/>
    </source>
</evidence>
<evidence type="ECO:0000313" key="15">
    <source>
        <dbReference type="Proteomes" id="UP000019442"/>
    </source>
</evidence>
<dbReference type="PANTHER" id="PTHR43178:SF2">
    <property type="entry name" value="DIHYDROLIPOYLLYSINE-RESIDUE ACETYLTRANSFERASE COMPONENT OF PYRUVATE DEHYDROGENASE COMPLEX"/>
    <property type="match status" value="1"/>
</dbReference>
<evidence type="ECO:0000256" key="7">
    <source>
        <dbReference type="ARBA" id="ARBA00023315"/>
    </source>
</evidence>
<dbReference type="Pfam" id="PF00198">
    <property type="entry name" value="2-oxoacid_dh"/>
    <property type="match status" value="1"/>
</dbReference>
<dbReference type="Gene3D" id="2.40.50.100">
    <property type="match status" value="1"/>
</dbReference>
<dbReference type="KEGG" id="hhc:M911_12500"/>
<feature type="region of interest" description="Disordered" evidence="11">
    <location>
        <begin position="70"/>
        <end position="160"/>
    </location>
</feature>
<dbReference type="EC" id="2.3.1.-" evidence="10"/>
<dbReference type="PROSITE" id="PS51826">
    <property type="entry name" value="PSBD"/>
    <property type="match status" value="1"/>
</dbReference>
<evidence type="ECO:0000313" key="14">
    <source>
        <dbReference type="EMBL" id="AHK79834.1"/>
    </source>
</evidence>
<comment type="subunit">
    <text evidence="3">Forms a 24-polypeptide structural core with octahedral symmetry.</text>
</comment>
<protein>
    <recommendedName>
        <fullName evidence="10">Dihydrolipoamide acetyltransferase component of pyruvate dehydrogenase complex</fullName>
        <ecNumber evidence="10">2.3.1.-</ecNumber>
    </recommendedName>
</protein>
<dbReference type="InterPro" id="IPR023213">
    <property type="entry name" value="CAT-like_dom_sf"/>
</dbReference>
<evidence type="ECO:0000256" key="1">
    <source>
        <dbReference type="ARBA" id="ARBA00001938"/>
    </source>
</evidence>
<dbReference type="PROSITE" id="PS00189">
    <property type="entry name" value="LIPOYL"/>
    <property type="match status" value="1"/>
</dbReference>
<gene>
    <name evidence="14" type="ORF">M911_12500</name>
</gene>
<keyword evidence="7 10" id="KW-0012">Acyltransferase</keyword>
<evidence type="ECO:0000259" key="12">
    <source>
        <dbReference type="PROSITE" id="PS50968"/>
    </source>
</evidence>
<dbReference type="Pfam" id="PF00364">
    <property type="entry name" value="Biotin_lipoyl"/>
    <property type="match status" value="1"/>
</dbReference>
<evidence type="ECO:0000256" key="6">
    <source>
        <dbReference type="ARBA" id="ARBA00022823"/>
    </source>
</evidence>
<dbReference type="SUPFAM" id="SSF51230">
    <property type="entry name" value="Single hybrid motif"/>
    <property type="match status" value="1"/>
</dbReference>
<dbReference type="OrthoDB" id="9805770at2"/>
<dbReference type="Pfam" id="PF02817">
    <property type="entry name" value="E3_binding"/>
    <property type="match status" value="1"/>
</dbReference>
<feature type="compositionally biased region" description="Basic and acidic residues" evidence="11">
    <location>
        <begin position="90"/>
        <end position="108"/>
    </location>
</feature>
<dbReference type="SUPFAM" id="SSF52777">
    <property type="entry name" value="CoA-dependent acyltransferases"/>
    <property type="match status" value="1"/>
</dbReference>
<dbReference type="CDD" id="cd06849">
    <property type="entry name" value="lipoyl_domain"/>
    <property type="match status" value="1"/>
</dbReference>
<evidence type="ECO:0000259" key="13">
    <source>
        <dbReference type="PROSITE" id="PS51826"/>
    </source>
</evidence>
<dbReference type="FunFam" id="2.40.50.100:FF:000009">
    <property type="entry name" value="Acetyltransferase component of pyruvate dehydrogenase complex"/>
    <property type="match status" value="1"/>
</dbReference>
<comment type="similarity">
    <text evidence="2 10">Belongs to the 2-oxoacid dehydrogenase family.</text>
</comment>
<dbReference type="InterPro" id="IPR004167">
    <property type="entry name" value="PSBD"/>
</dbReference>
<dbReference type="EMBL" id="CP007268">
    <property type="protein sequence ID" value="AHK79834.1"/>
    <property type="molecule type" value="Genomic_DNA"/>
</dbReference>